<organism evidence="2 3">
    <name type="scientific">Mya arenaria</name>
    <name type="common">Soft-shell clam</name>
    <dbReference type="NCBI Taxonomy" id="6604"/>
    <lineage>
        <taxon>Eukaryota</taxon>
        <taxon>Metazoa</taxon>
        <taxon>Spiralia</taxon>
        <taxon>Lophotrochozoa</taxon>
        <taxon>Mollusca</taxon>
        <taxon>Bivalvia</taxon>
        <taxon>Autobranchia</taxon>
        <taxon>Heteroconchia</taxon>
        <taxon>Euheterodonta</taxon>
        <taxon>Imparidentia</taxon>
        <taxon>Neoheterodontei</taxon>
        <taxon>Myida</taxon>
        <taxon>Myoidea</taxon>
        <taxon>Myidae</taxon>
        <taxon>Mya</taxon>
    </lineage>
</organism>
<evidence type="ECO:0008006" key="4">
    <source>
        <dbReference type="Google" id="ProtNLM"/>
    </source>
</evidence>
<keyword evidence="3" id="KW-1185">Reference proteome</keyword>
<proteinExistence type="predicted"/>
<evidence type="ECO:0000256" key="1">
    <source>
        <dbReference type="SAM" id="MobiDB-lite"/>
    </source>
</evidence>
<accession>A0ABY7DZ74</accession>
<feature type="region of interest" description="Disordered" evidence="1">
    <location>
        <begin position="27"/>
        <end position="49"/>
    </location>
</feature>
<name>A0ABY7DZ74_MYAAR</name>
<feature type="compositionally biased region" description="Polar residues" evidence="1">
    <location>
        <begin position="27"/>
        <end position="37"/>
    </location>
</feature>
<dbReference type="Proteomes" id="UP001164746">
    <property type="component" value="Chromosome 4"/>
</dbReference>
<evidence type="ECO:0000313" key="3">
    <source>
        <dbReference type="Proteomes" id="UP001164746"/>
    </source>
</evidence>
<sequence>MSFVISFVDFCSLTIYMPISRTNQRKQTVMKQESTNDINKEKEEVDADDEDDKVGSVLFVKNLNFNTMDETLIQILAL</sequence>
<evidence type="ECO:0000313" key="2">
    <source>
        <dbReference type="EMBL" id="WAR01971.1"/>
    </source>
</evidence>
<reference evidence="2" key="1">
    <citation type="submission" date="2022-11" db="EMBL/GenBank/DDBJ databases">
        <title>Centuries of genome instability and evolution in soft-shell clam transmissible cancer (bioRxiv).</title>
        <authorList>
            <person name="Hart S.F.M."/>
            <person name="Yonemitsu M.A."/>
            <person name="Giersch R.M."/>
            <person name="Beal B.F."/>
            <person name="Arriagada G."/>
            <person name="Davis B.W."/>
            <person name="Ostrander E.A."/>
            <person name="Goff S.P."/>
            <person name="Metzger M.J."/>
        </authorList>
    </citation>
    <scope>NUCLEOTIDE SEQUENCE</scope>
    <source>
        <strain evidence="2">MELC-2E11</strain>
        <tissue evidence="2">Siphon/mantle</tissue>
    </source>
</reference>
<protein>
    <recommendedName>
        <fullName evidence="4">RRM domain-containing protein</fullName>
    </recommendedName>
</protein>
<dbReference type="EMBL" id="CP111015">
    <property type="protein sequence ID" value="WAR01971.1"/>
    <property type="molecule type" value="Genomic_DNA"/>
</dbReference>
<gene>
    <name evidence="2" type="ORF">MAR_008529</name>
</gene>